<organism evidence="6 7">
    <name type="scientific">Paenibacillus tritici</name>
    <dbReference type="NCBI Taxonomy" id="1873425"/>
    <lineage>
        <taxon>Bacteria</taxon>
        <taxon>Bacillati</taxon>
        <taxon>Bacillota</taxon>
        <taxon>Bacilli</taxon>
        <taxon>Bacillales</taxon>
        <taxon>Paenibacillaceae</taxon>
        <taxon>Paenibacillus</taxon>
    </lineage>
</organism>
<feature type="compositionally biased region" description="Basic and acidic residues" evidence="4">
    <location>
        <begin position="130"/>
        <end position="143"/>
    </location>
</feature>
<name>A0ABX2DP03_9BACL</name>
<dbReference type="Proteomes" id="UP000711047">
    <property type="component" value="Unassembled WGS sequence"/>
</dbReference>
<dbReference type="InterPro" id="IPR036390">
    <property type="entry name" value="WH_DNA-bd_sf"/>
</dbReference>
<evidence type="ECO:0000256" key="2">
    <source>
        <dbReference type="ARBA" id="ARBA00023125"/>
    </source>
</evidence>
<dbReference type="Pfam" id="PF01638">
    <property type="entry name" value="HxlR"/>
    <property type="match status" value="1"/>
</dbReference>
<evidence type="ECO:0000256" key="4">
    <source>
        <dbReference type="SAM" id="MobiDB-lite"/>
    </source>
</evidence>
<feature type="region of interest" description="Disordered" evidence="4">
    <location>
        <begin position="123"/>
        <end position="150"/>
    </location>
</feature>
<dbReference type="SUPFAM" id="SSF46785">
    <property type="entry name" value="Winged helix' DNA-binding domain"/>
    <property type="match status" value="1"/>
</dbReference>
<dbReference type="InterPro" id="IPR002577">
    <property type="entry name" value="HTH_HxlR"/>
</dbReference>
<evidence type="ECO:0000259" key="5">
    <source>
        <dbReference type="PROSITE" id="PS51118"/>
    </source>
</evidence>
<dbReference type="InterPro" id="IPR036388">
    <property type="entry name" value="WH-like_DNA-bd_sf"/>
</dbReference>
<dbReference type="EMBL" id="JABMKX010000007">
    <property type="protein sequence ID" value="NQX46344.1"/>
    <property type="molecule type" value="Genomic_DNA"/>
</dbReference>
<proteinExistence type="predicted"/>
<keyword evidence="3" id="KW-0804">Transcription</keyword>
<evidence type="ECO:0000313" key="6">
    <source>
        <dbReference type="EMBL" id="NQX46344.1"/>
    </source>
</evidence>
<keyword evidence="7" id="KW-1185">Reference proteome</keyword>
<keyword evidence="1" id="KW-0805">Transcription regulation</keyword>
<evidence type="ECO:0000313" key="7">
    <source>
        <dbReference type="Proteomes" id="UP000711047"/>
    </source>
</evidence>
<protein>
    <submittedName>
        <fullName evidence="6">Winged helix-turn-helix transcriptional regulator</fullName>
    </submittedName>
</protein>
<comment type="caution">
    <text evidence="6">The sequence shown here is derived from an EMBL/GenBank/DDBJ whole genome shotgun (WGS) entry which is preliminary data.</text>
</comment>
<dbReference type="RefSeq" id="WP_173133766.1">
    <property type="nucleotide sequence ID" value="NZ_JABMKX010000007.1"/>
</dbReference>
<dbReference type="PROSITE" id="PS51118">
    <property type="entry name" value="HTH_HXLR"/>
    <property type="match status" value="1"/>
</dbReference>
<evidence type="ECO:0000256" key="1">
    <source>
        <dbReference type="ARBA" id="ARBA00023015"/>
    </source>
</evidence>
<accession>A0ABX2DP03</accession>
<dbReference type="Gene3D" id="1.10.10.10">
    <property type="entry name" value="Winged helix-like DNA-binding domain superfamily/Winged helix DNA-binding domain"/>
    <property type="match status" value="1"/>
</dbReference>
<keyword evidence="2" id="KW-0238">DNA-binding</keyword>
<evidence type="ECO:0000256" key="3">
    <source>
        <dbReference type="ARBA" id="ARBA00023163"/>
    </source>
</evidence>
<gene>
    <name evidence="6" type="ORF">HQN87_13465</name>
</gene>
<feature type="domain" description="HTH hxlR-type" evidence="5">
    <location>
        <begin position="23"/>
        <end position="121"/>
    </location>
</feature>
<reference evidence="6 7" key="1">
    <citation type="submission" date="2020-05" db="EMBL/GenBank/DDBJ databases">
        <title>Paenibacillus glebae, sp. nov., Paenibacillus humi sp. nov., Paenibacillus pedi sp. nov., Paenibacillus terrestris sp. nov. and Paenibacillus terricola sp. nov., isolated from a forest top soil sample.</title>
        <authorList>
            <person name="Qi S."/>
            <person name="Carlier A."/>
            <person name="Cnockaert M."/>
            <person name="Vandamme P."/>
        </authorList>
    </citation>
    <scope>NUCLEOTIDE SEQUENCE [LARGE SCALE GENOMIC DNA]</scope>
    <source>
        <strain evidence="6 7">LMG 29502</strain>
    </source>
</reference>
<sequence length="150" mass="16970">MKAQGNTGSSGEAEDLKQEAGIHSLQRTLEVIGGKWKGVLLYHLISGTKRFNELRRLCPGITQRMLAMQLRELERDGLVHREAYPQVPQRVEYSLTEWARGLETGILSIKHWGEEYRELLARLEPGSTDTDGRSGKDSREEAPRSTNIPE</sequence>
<dbReference type="PANTHER" id="PTHR33204">
    <property type="entry name" value="TRANSCRIPTIONAL REGULATOR, MARR FAMILY"/>
    <property type="match status" value="1"/>
</dbReference>
<dbReference type="PANTHER" id="PTHR33204:SF33">
    <property type="entry name" value="TRANSCRIPTIONAL REGULATOR, MARR FAMILY"/>
    <property type="match status" value="1"/>
</dbReference>